<dbReference type="EMBL" id="MGFR01000003">
    <property type="protein sequence ID" value="OGM09689.1"/>
    <property type="molecule type" value="Genomic_DNA"/>
</dbReference>
<dbReference type="PANTHER" id="PTHR33392:SF6">
    <property type="entry name" value="POLYISOPRENYL-TEICHOIC ACID--PEPTIDOGLYCAN TEICHOIC ACID TRANSFERASE TAGU"/>
    <property type="match status" value="1"/>
</dbReference>
<dbReference type="InterPro" id="IPR050922">
    <property type="entry name" value="LytR/CpsA/Psr_CW_biosynth"/>
</dbReference>
<accession>A0A1F7X4P7</accession>
<comment type="similarity">
    <text evidence="1">Belongs to the LytR/CpsA/Psr (LCP) family.</text>
</comment>
<dbReference type="Pfam" id="PF03816">
    <property type="entry name" value="LytR_cpsA_psr"/>
    <property type="match status" value="1"/>
</dbReference>
<organism evidence="4 5">
    <name type="scientific">Candidatus Woesebacteria bacterium RBG_13_46_13</name>
    <dbReference type="NCBI Taxonomy" id="1802479"/>
    <lineage>
        <taxon>Bacteria</taxon>
        <taxon>Candidatus Woeseibacteriota</taxon>
    </lineage>
</organism>
<feature type="region of interest" description="Disordered" evidence="2">
    <location>
        <begin position="39"/>
        <end position="68"/>
    </location>
</feature>
<feature type="compositionally biased region" description="Pro residues" evidence="2">
    <location>
        <begin position="43"/>
        <end position="58"/>
    </location>
</feature>
<dbReference type="InterPro" id="IPR004474">
    <property type="entry name" value="LytR_CpsA_psr"/>
</dbReference>
<dbReference type="Gene3D" id="3.40.630.190">
    <property type="entry name" value="LCP protein"/>
    <property type="match status" value="1"/>
</dbReference>
<proteinExistence type="inferred from homology"/>
<dbReference type="InterPro" id="IPR006311">
    <property type="entry name" value="TAT_signal"/>
</dbReference>
<dbReference type="Proteomes" id="UP000176778">
    <property type="component" value="Unassembled WGS sequence"/>
</dbReference>
<evidence type="ECO:0000313" key="5">
    <source>
        <dbReference type="Proteomes" id="UP000176778"/>
    </source>
</evidence>
<name>A0A1F7X4P7_9BACT</name>
<evidence type="ECO:0000256" key="2">
    <source>
        <dbReference type="SAM" id="MobiDB-lite"/>
    </source>
</evidence>
<reference evidence="4 5" key="1">
    <citation type="journal article" date="2016" name="Nat. Commun.">
        <title>Thousands of microbial genomes shed light on interconnected biogeochemical processes in an aquifer system.</title>
        <authorList>
            <person name="Anantharaman K."/>
            <person name="Brown C.T."/>
            <person name="Hug L.A."/>
            <person name="Sharon I."/>
            <person name="Castelle C.J."/>
            <person name="Probst A.J."/>
            <person name="Thomas B.C."/>
            <person name="Singh A."/>
            <person name="Wilkins M.J."/>
            <person name="Karaoz U."/>
            <person name="Brodie E.L."/>
            <person name="Williams K.H."/>
            <person name="Hubbard S.S."/>
            <person name="Banfield J.F."/>
        </authorList>
    </citation>
    <scope>NUCLEOTIDE SEQUENCE [LARGE SCALE GENOMIC DNA]</scope>
</reference>
<dbReference type="PROSITE" id="PS51318">
    <property type="entry name" value="TAT"/>
    <property type="match status" value="1"/>
</dbReference>
<evidence type="ECO:0000259" key="3">
    <source>
        <dbReference type="Pfam" id="PF03816"/>
    </source>
</evidence>
<gene>
    <name evidence="4" type="ORF">A2Y68_03645</name>
</gene>
<dbReference type="PROSITE" id="PS51257">
    <property type="entry name" value="PROKAR_LIPOPROTEIN"/>
    <property type="match status" value="1"/>
</dbReference>
<sequence>MTKIEKPTSLSRRDFIRATGLISASALLAACNYPQRDVSPLPTLEPSPSPFSPLPPTQEVPTVEPSATPDTRSYFEKYVYPALYEVADRRREEKAEADPDYWQRVDRELNEGRINFIILGKGSERVLTDSMQMMSLDIETNEIRIVAVPRGVSVPEVSRYLGNNRVYMANQAHINGGMPLMEKVLEDATGLSCDFVVLVDMEFLIRAVENLYDNQLEVCVPWEIDDLNMGYFRAGLQTLNGEELLRLSRARYYANYVHRDIVQQYVLKAMLRRARQEFAQGALAAAGFLGKGLLFFQREQSAENIQTNFDSGVFIDIFGQLVRQLATNGTGGEASGFGMPSFAARYEFTTENNWFAPDTTRRRPPGGDPLAEDLVSDYWFASRAEVRDFITGNISGTGFEAESEVCGVTE</sequence>
<dbReference type="STRING" id="1802479.A2Y68_03645"/>
<feature type="domain" description="Cell envelope-related transcriptional attenuator" evidence="3">
    <location>
        <begin position="128"/>
        <end position="274"/>
    </location>
</feature>
<dbReference type="AlphaFoldDB" id="A0A1F7X4P7"/>
<protein>
    <recommendedName>
        <fullName evidence="3">Cell envelope-related transcriptional attenuator domain-containing protein</fullName>
    </recommendedName>
</protein>
<dbReference type="PANTHER" id="PTHR33392">
    <property type="entry name" value="POLYISOPRENYL-TEICHOIC ACID--PEPTIDOGLYCAN TEICHOIC ACID TRANSFERASE TAGU"/>
    <property type="match status" value="1"/>
</dbReference>
<evidence type="ECO:0000313" key="4">
    <source>
        <dbReference type="EMBL" id="OGM09689.1"/>
    </source>
</evidence>
<comment type="caution">
    <text evidence="4">The sequence shown here is derived from an EMBL/GenBank/DDBJ whole genome shotgun (WGS) entry which is preliminary data.</text>
</comment>
<evidence type="ECO:0000256" key="1">
    <source>
        <dbReference type="ARBA" id="ARBA00006068"/>
    </source>
</evidence>